<dbReference type="PRINTS" id="PR01021">
    <property type="entry name" value="OMPADOMAIN"/>
</dbReference>
<feature type="compositionally biased region" description="Low complexity" evidence="5">
    <location>
        <begin position="187"/>
        <end position="203"/>
    </location>
</feature>
<keyword evidence="6" id="KW-0732">Signal</keyword>
<accession>A0A2S3UQ85</accession>
<dbReference type="Proteomes" id="UP000236959">
    <property type="component" value="Unassembled WGS sequence"/>
</dbReference>
<evidence type="ECO:0000256" key="5">
    <source>
        <dbReference type="SAM" id="MobiDB-lite"/>
    </source>
</evidence>
<keyword evidence="3" id="KW-0998">Cell outer membrane</keyword>
<evidence type="ECO:0000313" key="8">
    <source>
        <dbReference type="EMBL" id="POF29740.1"/>
    </source>
</evidence>
<sequence length="633" mass="67437">MTSRHLRNSTALAAVLAFGLQIPANVSYAQDTAVDCAANPEACVDGKAVDGGENAVPDGGEAAGEVAPEAVTPEVVMPEVQAPAETPVEAPAEATPAPKEAPAEAAPAEQGTAEDVPAAKSAEEAAPAAEPAPEPAPEVKTPTDKPAEEPAAAQPAAQDSVPVEAVPGGEVAPAAEDTPEATPPVEKPAAAAPAADEATPAGEPVKEEVPAEETVPAEKPSQDQPQEAQPSLKPAVETEPAAEAPAKDTSAQEAPLQETQTKETPAEATQSKGARTGRLPAGEATAEPGEPIKAQASGSPEEPAAVVSDDVTDNQRAQNKEREERRRDKARDRRLELLGAAAVGAGIGMLIPALGGKVVEDQGDRIIVERDGDYYVRKDESSLLRYGDAEVHAERLRGGRTRETVTRRNGVRIVTIRDEGGFILYRSRILPDGREYVLVDNRQEDRLRRNYDRDLPPVRVGIPRERYIVPAGRASYDDIYDTFAAPPVEEVEQAYTLREVRESERLRDKMRRVDLDTVTFETGSAVVRQSQVPLLQDLARASAALIEEDPTTVLLIEGHTDAVGSEVSNLALSDRRAETVARILAELYDVPPENMVVQGYGESYLKIDTQGSEERNRRVTLRNITPLLSTGAR</sequence>
<comment type="subcellular location">
    <subcellularLocation>
        <location evidence="1">Cell outer membrane</location>
    </subcellularLocation>
</comment>
<protein>
    <submittedName>
        <fullName evidence="8">Outer membrane protein OmpA-like peptidoglycan-associated protein</fullName>
    </submittedName>
</protein>
<dbReference type="AlphaFoldDB" id="A0A2S3UQ85"/>
<dbReference type="OrthoDB" id="9792021at2"/>
<dbReference type="InterPro" id="IPR036737">
    <property type="entry name" value="OmpA-like_sf"/>
</dbReference>
<feature type="signal peptide" evidence="6">
    <location>
        <begin position="1"/>
        <end position="29"/>
    </location>
</feature>
<dbReference type="PANTHER" id="PTHR30329">
    <property type="entry name" value="STATOR ELEMENT OF FLAGELLAR MOTOR COMPLEX"/>
    <property type="match status" value="1"/>
</dbReference>
<dbReference type="PROSITE" id="PS51123">
    <property type="entry name" value="OMPA_2"/>
    <property type="match status" value="1"/>
</dbReference>
<dbReference type="InterPro" id="IPR006664">
    <property type="entry name" value="OMP_bac"/>
</dbReference>
<reference evidence="8 9" key="1">
    <citation type="submission" date="2018-01" db="EMBL/GenBank/DDBJ databases">
        <title>Genomic Encyclopedia of Archaeal and Bacterial Type Strains, Phase II (KMG-II): from individual species to whole genera.</title>
        <authorList>
            <person name="Goeker M."/>
        </authorList>
    </citation>
    <scope>NUCLEOTIDE SEQUENCE [LARGE SCALE GENOMIC DNA]</scope>
    <source>
        <strain evidence="8 9">DSM 17023</strain>
    </source>
</reference>
<dbReference type="Pfam" id="PF00691">
    <property type="entry name" value="OmpA"/>
    <property type="match status" value="1"/>
</dbReference>
<evidence type="ECO:0000256" key="2">
    <source>
        <dbReference type="ARBA" id="ARBA00023136"/>
    </source>
</evidence>
<dbReference type="GO" id="GO:0009279">
    <property type="term" value="C:cell outer membrane"/>
    <property type="evidence" value="ECO:0007669"/>
    <property type="project" value="UniProtKB-SubCell"/>
</dbReference>
<feature type="compositionally biased region" description="Low complexity" evidence="5">
    <location>
        <begin position="82"/>
        <end position="129"/>
    </location>
</feature>
<gene>
    <name evidence="8" type="ORF">CLV41_108165</name>
</gene>
<dbReference type="SUPFAM" id="SSF103088">
    <property type="entry name" value="OmpA-like"/>
    <property type="match status" value="1"/>
</dbReference>
<proteinExistence type="predicted"/>
<feature type="chain" id="PRO_5015616770" evidence="6">
    <location>
        <begin position="30"/>
        <end position="633"/>
    </location>
</feature>
<keyword evidence="9" id="KW-1185">Reference proteome</keyword>
<evidence type="ECO:0000256" key="3">
    <source>
        <dbReference type="ARBA" id="ARBA00023237"/>
    </source>
</evidence>
<name>A0A2S3UQ85_9HYPH</name>
<comment type="caution">
    <text evidence="8">The sequence shown here is derived from an EMBL/GenBank/DDBJ whole genome shotgun (WGS) entry which is preliminary data.</text>
</comment>
<dbReference type="Gene3D" id="3.30.1330.60">
    <property type="entry name" value="OmpA-like domain"/>
    <property type="match status" value="1"/>
</dbReference>
<dbReference type="RefSeq" id="WP_103223796.1">
    <property type="nucleotide sequence ID" value="NZ_PPCN01000008.1"/>
</dbReference>
<evidence type="ECO:0000256" key="1">
    <source>
        <dbReference type="ARBA" id="ARBA00004442"/>
    </source>
</evidence>
<organism evidence="8 9">
    <name type="scientific">Roseibium marinum</name>
    <dbReference type="NCBI Taxonomy" id="281252"/>
    <lineage>
        <taxon>Bacteria</taxon>
        <taxon>Pseudomonadati</taxon>
        <taxon>Pseudomonadota</taxon>
        <taxon>Alphaproteobacteria</taxon>
        <taxon>Hyphomicrobiales</taxon>
        <taxon>Stappiaceae</taxon>
        <taxon>Roseibium</taxon>
    </lineage>
</organism>
<keyword evidence="2 4" id="KW-0472">Membrane</keyword>
<dbReference type="EMBL" id="PPCN01000008">
    <property type="protein sequence ID" value="POF29740.1"/>
    <property type="molecule type" value="Genomic_DNA"/>
</dbReference>
<feature type="domain" description="OmpA-like" evidence="7">
    <location>
        <begin position="507"/>
        <end position="627"/>
    </location>
</feature>
<evidence type="ECO:0000256" key="4">
    <source>
        <dbReference type="PROSITE-ProRule" id="PRU00473"/>
    </source>
</evidence>
<evidence type="ECO:0000313" key="9">
    <source>
        <dbReference type="Proteomes" id="UP000236959"/>
    </source>
</evidence>
<dbReference type="CDD" id="cd07185">
    <property type="entry name" value="OmpA_C-like"/>
    <property type="match status" value="1"/>
</dbReference>
<evidence type="ECO:0000256" key="6">
    <source>
        <dbReference type="SAM" id="SignalP"/>
    </source>
</evidence>
<dbReference type="InterPro" id="IPR050330">
    <property type="entry name" value="Bact_OuterMem_StrucFunc"/>
</dbReference>
<evidence type="ECO:0000259" key="7">
    <source>
        <dbReference type="PROSITE" id="PS51123"/>
    </source>
</evidence>
<dbReference type="PANTHER" id="PTHR30329:SF21">
    <property type="entry name" value="LIPOPROTEIN YIAD-RELATED"/>
    <property type="match status" value="1"/>
</dbReference>
<feature type="compositionally biased region" description="Basic and acidic residues" evidence="5">
    <location>
        <begin position="318"/>
        <end position="330"/>
    </location>
</feature>
<feature type="region of interest" description="Disordered" evidence="5">
    <location>
        <begin position="82"/>
        <end position="330"/>
    </location>
</feature>
<feature type="compositionally biased region" description="Low complexity" evidence="5">
    <location>
        <begin position="234"/>
        <end position="244"/>
    </location>
</feature>
<feature type="compositionally biased region" description="Low complexity" evidence="5">
    <location>
        <begin position="149"/>
        <end position="158"/>
    </location>
</feature>
<dbReference type="InterPro" id="IPR006665">
    <property type="entry name" value="OmpA-like"/>
</dbReference>
<feature type="compositionally biased region" description="Polar residues" evidence="5">
    <location>
        <begin position="249"/>
        <end position="259"/>
    </location>
</feature>